<dbReference type="EMBL" id="WJXB01000012">
    <property type="protein sequence ID" value="MRN56092.1"/>
    <property type="molecule type" value="Genomic_DNA"/>
</dbReference>
<name>A0A7X2L3L8_9BACL</name>
<evidence type="ECO:0000313" key="1">
    <source>
        <dbReference type="EMBL" id="MRN56092.1"/>
    </source>
</evidence>
<keyword evidence="2" id="KW-1185">Reference proteome</keyword>
<proteinExistence type="predicted"/>
<organism evidence="1 2">
    <name type="scientific">Paenibacillus monticola</name>
    <dbReference type="NCBI Taxonomy" id="2666075"/>
    <lineage>
        <taxon>Bacteria</taxon>
        <taxon>Bacillati</taxon>
        <taxon>Bacillota</taxon>
        <taxon>Bacilli</taxon>
        <taxon>Bacillales</taxon>
        <taxon>Paenibacillaceae</taxon>
        <taxon>Paenibacillus</taxon>
    </lineage>
</organism>
<dbReference type="AlphaFoldDB" id="A0A7X2L3L8"/>
<dbReference type="Proteomes" id="UP000463051">
    <property type="component" value="Unassembled WGS sequence"/>
</dbReference>
<sequence>MEISMSLEPHGWLDVVINSKDGEEIEIPVSFLTDAIYDIANKVSILNNEVNEVIISVQTEPGEYRFRILKVSNTLSLFEVFEMNDNFSSEMLEEGTLLITEEIKTIRLLRIIHRELTKMKDLGAKEYKERWNSDFPISAYERITDSILRLKQFEVNSE</sequence>
<comment type="caution">
    <text evidence="1">The sequence shown here is derived from an EMBL/GenBank/DDBJ whole genome shotgun (WGS) entry which is preliminary data.</text>
</comment>
<accession>A0A7X2L3L8</accession>
<protein>
    <submittedName>
        <fullName evidence="1">Uncharacterized protein</fullName>
    </submittedName>
</protein>
<evidence type="ECO:0000313" key="2">
    <source>
        <dbReference type="Proteomes" id="UP000463051"/>
    </source>
</evidence>
<gene>
    <name evidence="1" type="ORF">GJB61_24255</name>
</gene>
<reference evidence="1 2" key="1">
    <citation type="submission" date="2019-11" db="EMBL/GenBank/DDBJ databases">
        <title>Paenibacillus monticola sp. nov., a novel PGPR strain isolated from mountain sample in China.</title>
        <authorList>
            <person name="Zhao Q."/>
            <person name="Li H.-P."/>
            <person name="Zhang J.-L."/>
        </authorList>
    </citation>
    <scope>NUCLEOTIDE SEQUENCE [LARGE SCALE GENOMIC DNA]</scope>
    <source>
        <strain evidence="1 2">LC-T2</strain>
    </source>
</reference>
<dbReference type="RefSeq" id="WP_154121593.1">
    <property type="nucleotide sequence ID" value="NZ_WJXB01000012.1"/>
</dbReference>